<dbReference type="RefSeq" id="WP_274268918.1">
    <property type="nucleotide sequence ID" value="NZ_CP117880.1"/>
</dbReference>
<accession>A0ABY7WNT2</accession>
<reference evidence="3 4" key="1">
    <citation type="submission" date="2023-02" db="EMBL/GenBank/DDBJ databases">
        <title>Genome sequence of Sphingobacterium sp. KACC 22765.</title>
        <authorList>
            <person name="Kim S."/>
            <person name="Heo J."/>
            <person name="Kwon S.-W."/>
        </authorList>
    </citation>
    <scope>NUCLEOTIDE SEQUENCE [LARGE SCALE GENOMIC DNA]</scope>
    <source>
        <strain evidence="3 4">KACC 22765</strain>
    </source>
</reference>
<feature type="transmembrane region" description="Helical" evidence="1">
    <location>
        <begin position="77"/>
        <end position="96"/>
    </location>
</feature>
<evidence type="ECO:0000256" key="1">
    <source>
        <dbReference type="SAM" id="Phobius"/>
    </source>
</evidence>
<evidence type="ECO:0000313" key="4">
    <source>
        <dbReference type="Proteomes" id="UP001221558"/>
    </source>
</evidence>
<keyword evidence="1" id="KW-0812">Transmembrane</keyword>
<keyword evidence="1" id="KW-1133">Transmembrane helix</keyword>
<dbReference type="PANTHER" id="PTHR30273">
    <property type="entry name" value="PERIPLASMIC SIGNAL SENSOR AND SIGMA FACTOR ACTIVATOR FECR-RELATED"/>
    <property type="match status" value="1"/>
</dbReference>
<dbReference type="Pfam" id="PF04773">
    <property type="entry name" value="FecR"/>
    <property type="match status" value="1"/>
</dbReference>
<dbReference type="Gene3D" id="2.60.120.1440">
    <property type="match status" value="1"/>
</dbReference>
<dbReference type="EMBL" id="CP117880">
    <property type="protein sequence ID" value="WDF70209.1"/>
    <property type="molecule type" value="Genomic_DNA"/>
</dbReference>
<feature type="domain" description="FecR protein" evidence="2">
    <location>
        <begin position="104"/>
        <end position="192"/>
    </location>
</feature>
<dbReference type="Gene3D" id="3.55.50.30">
    <property type="match status" value="1"/>
</dbReference>
<protein>
    <submittedName>
        <fullName evidence="3">FecR domain-containing protein</fullName>
    </submittedName>
</protein>
<dbReference type="Proteomes" id="UP001221558">
    <property type="component" value="Chromosome"/>
</dbReference>
<proteinExistence type="predicted"/>
<dbReference type="InterPro" id="IPR006860">
    <property type="entry name" value="FecR"/>
</dbReference>
<gene>
    <name evidence="3" type="ORF">PQ465_07475</name>
</gene>
<name>A0ABY7WNT2_9SPHI</name>
<dbReference type="PIRSF" id="PIRSF018266">
    <property type="entry name" value="FecR"/>
    <property type="match status" value="1"/>
</dbReference>
<evidence type="ECO:0000313" key="3">
    <source>
        <dbReference type="EMBL" id="WDF70209.1"/>
    </source>
</evidence>
<evidence type="ECO:0000259" key="2">
    <source>
        <dbReference type="Pfam" id="PF04773"/>
    </source>
</evidence>
<dbReference type="InterPro" id="IPR012373">
    <property type="entry name" value="Ferrdict_sens_TM"/>
</dbReference>
<keyword evidence="4" id="KW-1185">Reference proteome</keyword>
<organism evidence="3 4">
    <name type="scientific">Sphingobacterium oryzagri</name>
    <dbReference type="NCBI Taxonomy" id="3025669"/>
    <lineage>
        <taxon>Bacteria</taxon>
        <taxon>Pseudomonadati</taxon>
        <taxon>Bacteroidota</taxon>
        <taxon>Sphingobacteriia</taxon>
        <taxon>Sphingobacteriales</taxon>
        <taxon>Sphingobacteriaceae</taxon>
        <taxon>Sphingobacterium</taxon>
    </lineage>
</organism>
<dbReference type="PANTHER" id="PTHR30273:SF2">
    <property type="entry name" value="PROTEIN FECR"/>
    <property type="match status" value="1"/>
</dbReference>
<keyword evidence="1" id="KW-0472">Membrane</keyword>
<sequence length="302" mass="33715">MEQDNKLAKLLDGALSEAEKREMESDPDYALYERIKRCTADLAVAERENDDDALLTQILRSPKINEDNVRSLRRYTWWRAAAAVLVCILAGLGYIWSGDTSFAAGASANVQLQLPDASAVDLRQGSTLRYNSVSWTWQRVVDLTGEAYFDVKKGSVFTVQTSLGTVRVLGTRFDVRNRDGHFEVNCYHGKVEVAHEGKKMLIHAGESLQVENKHWSRAALFLNEPTWKRGQLIFQSATLQAVLQELASSYDLQLNNKVVAVDKQFTGALPVDDQETAIGIIEKAFAISISKVADNRYEVSAQ</sequence>